<evidence type="ECO:0000256" key="10">
    <source>
        <dbReference type="PIRSR" id="PIRSR601805-1"/>
    </source>
</evidence>
<dbReference type="InterPro" id="IPR029056">
    <property type="entry name" value="Ribokinase-like"/>
</dbReference>
<dbReference type="GO" id="GO:0004001">
    <property type="term" value="F:adenosine kinase activity"/>
    <property type="evidence" value="ECO:0007669"/>
    <property type="project" value="UniProtKB-UniRule"/>
</dbReference>
<keyword evidence="9 11" id="KW-0067">ATP-binding</keyword>
<dbReference type="EC" id="2.7.1.20" evidence="4 11"/>
<name>A0A0L0NWG4_CANAR</name>
<dbReference type="VEuPathDB" id="FungiDB:CJI97_003740"/>
<dbReference type="VEuPathDB" id="FungiDB:CJI96_0002199"/>
<evidence type="ECO:0000256" key="7">
    <source>
        <dbReference type="ARBA" id="ARBA00022741"/>
    </source>
</evidence>
<keyword evidence="7 11" id="KW-0547">Nucleotide-binding</keyword>
<reference evidence="14" key="1">
    <citation type="journal article" date="2015" name="BMC Genomics">
        <title>Draft genome of a commonly misdiagnosed multidrug resistant pathogen Candida auris.</title>
        <authorList>
            <person name="Chatterjee S."/>
            <person name="Alampalli S.V."/>
            <person name="Nageshan R.K."/>
            <person name="Chettiar S.T."/>
            <person name="Joshi S."/>
            <person name="Tatu U.S."/>
        </authorList>
    </citation>
    <scope>NUCLEOTIDE SEQUENCE [LARGE SCALE GENOMIC DNA]</scope>
    <source>
        <strain evidence="14">6684</strain>
    </source>
</reference>
<protein>
    <recommendedName>
        <fullName evidence="4 11">Adenosine kinase</fullName>
        <shortName evidence="11">AK</shortName>
        <ecNumber evidence="4 11">2.7.1.20</ecNumber>
    </recommendedName>
    <alternativeName>
        <fullName evidence="11">Adenosine 5'-phosphotransferase</fullName>
    </alternativeName>
</protein>
<keyword evidence="5 11" id="KW-0808">Transferase</keyword>
<evidence type="ECO:0000256" key="9">
    <source>
        <dbReference type="ARBA" id="ARBA00022840"/>
    </source>
</evidence>
<evidence type="ECO:0000313" key="13">
    <source>
        <dbReference type="EMBL" id="KND98358.1"/>
    </source>
</evidence>
<dbReference type="VEuPathDB" id="FungiDB:CJJ07_004672"/>
<dbReference type="GO" id="GO:0005524">
    <property type="term" value="F:ATP binding"/>
    <property type="evidence" value="ECO:0007669"/>
    <property type="project" value="UniProtKB-UniRule"/>
</dbReference>
<dbReference type="InterPro" id="IPR011611">
    <property type="entry name" value="PfkB_dom"/>
</dbReference>
<comment type="cofactor">
    <cofactor evidence="1 11">
        <name>Mg(2+)</name>
        <dbReference type="ChEBI" id="CHEBI:18420"/>
    </cofactor>
</comment>
<evidence type="ECO:0000256" key="1">
    <source>
        <dbReference type="ARBA" id="ARBA00001946"/>
    </source>
</evidence>
<keyword evidence="11" id="KW-0460">Magnesium</keyword>
<dbReference type="GO" id="GO:0006166">
    <property type="term" value="P:purine ribonucleoside salvage"/>
    <property type="evidence" value="ECO:0007669"/>
    <property type="project" value="UniProtKB-KW"/>
</dbReference>
<dbReference type="CDD" id="cd01168">
    <property type="entry name" value="adenosine_kinase"/>
    <property type="match status" value="1"/>
</dbReference>
<dbReference type="Proteomes" id="UP000037122">
    <property type="component" value="Unassembled WGS sequence"/>
</dbReference>
<evidence type="ECO:0000256" key="4">
    <source>
        <dbReference type="ARBA" id="ARBA00012119"/>
    </source>
</evidence>
<dbReference type="PANTHER" id="PTHR45769">
    <property type="entry name" value="ADENOSINE KINASE"/>
    <property type="match status" value="1"/>
</dbReference>
<dbReference type="GO" id="GO:0044209">
    <property type="term" value="P:AMP salvage"/>
    <property type="evidence" value="ECO:0007669"/>
    <property type="project" value="UniProtKB-UniRule"/>
</dbReference>
<accession>A0A0L0NWG4</accession>
<dbReference type="InterPro" id="IPR001805">
    <property type="entry name" value="Adenokinase"/>
</dbReference>
<evidence type="ECO:0000259" key="12">
    <source>
        <dbReference type="Pfam" id="PF00294"/>
    </source>
</evidence>
<dbReference type="PRINTS" id="PR00989">
    <property type="entry name" value="ADENOKINASE"/>
</dbReference>
<dbReference type="EMBL" id="LGST01000033">
    <property type="protein sequence ID" value="KND98358.1"/>
    <property type="molecule type" value="Genomic_DNA"/>
</dbReference>
<feature type="domain" description="Carbohydrate kinase PfkB" evidence="12">
    <location>
        <begin position="62"/>
        <end position="383"/>
    </location>
</feature>
<dbReference type="VEuPathDB" id="FungiDB:QG37_04889"/>
<comment type="similarity">
    <text evidence="3 11">Belongs to the carbohydrate kinase PfkB family.</text>
</comment>
<proteinExistence type="inferred from homology"/>
<dbReference type="GO" id="GO:0005634">
    <property type="term" value="C:nucleus"/>
    <property type="evidence" value="ECO:0007669"/>
    <property type="project" value="TreeGrafter"/>
</dbReference>
<keyword evidence="8 11" id="KW-0418">Kinase</keyword>
<dbReference type="InterPro" id="IPR002173">
    <property type="entry name" value="Carboh/pur_kinase_PfkB_CS"/>
</dbReference>
<dbReference type="UniPathway" id="UPA00588">
    <property type="reaction ID" value="UER00659"/>
</dbReference>
<dbReference type="PROSITE" id="PS00584">
    <property type="entry name" value="PFKB_KINASES_2"/>
    <property type="match status" value="1"/>
</dbReference>
<dbReference type="GO" id="GO:0006144">
    <property type="term" value="P:purine nucleobase metabolic process"/>
    <property type="evidence" value="ECO:0007669"/>
    <property type="project" value="TreeGrafter"/>
</dbReference>
<comment type="pathway">
    <text evidence="2 11">Purine metabolism; AMP biosynthesis via salvage pathway; AMP from adenosine: step 1/1.</text>
</comment>
<dbReference type="Gene3D" id="3.40.1190.20">
    <property type="match status" value="1"/>
</dbReference>
<evidence type="ECO:0000256" key="6">
    <source>
        <dbReference type="ARBA" id="ARBA00022726"/>
    </source>
</evidence>
<keyword evidence="6 11" id="KW-0660">Purine salvage</keyword>
<feature type="active site" description="Proton acceptor" evidence="10">
    <location>
        <position position="341"/>
    </location>
</feature>
<dbReference type="VEuPathDB" id="FungiDB:CJJ09_000439"/>
<dbReference type="Gene3D" id="3.30.1110.10">
    <property type="match status" value="1"/>
</dbReference>
<sequence>MLRALRLVGSLHRRFHHGAQLRTRFFLQLYYFQHKFYHTIMSYPLVCLGNPLLDLQVDVDAEYLAKYDLKADDAILAEEKHMPIYGEALANKSLKLVAGGAAQNAARGAQYILPPKSVVYFGAVGNDVYQKQLNEANEKYGLRTEYQVHEDHATGKCAALITGHHRSLVTDLAAANHFKAAHLQKPENWALVENAKYFYIGGFHLTVSPEAIELLGKHAAENNKVFSLNFSAPFIPQFFKEPLDNSLPYVDYVIANESEAASYAESHGLADIKDDLVAIAKEVAKLPKVNTKRLRTVVFTHGTQPTITVTYNADNDSFDVNEYAVRSLAEGAIVDTNGAGDAFAAGFLASLVEEKPLEEAIKVGQWAASLSIQQVGPTFPFPKQTYSA</sequence>
<dbReference type="AlphaFoldDB" id="A0A0L0NWG4"/>
<gene>
    <name evidence="13" type="ORF">QG37_04889</name>
</gene>
<dbReference type="VEuPathDB" id="FungiDB:B9J08_003665"/>
<evidence type="ECO:0000256" key="5">
    <source>
        <dbReference type="ARBA" id="ARBA00022679"/>
    </source>
</evidence>
<comment type="caution">
    <text evidence="13">The sequence shown here is derived from an EMBL/GenBank/DDBJ whole genome shotgun (WGS) entry which is preliminary data.</text>
</comment>
<dbReference type="PANTHER" id="PTHR45769:SF3">
    <property type="entry name" value="ADENOSINE KINASE"/>
    <property type="match status" value="1"/>
</dbReference>
<comment type="catalytic activity">
    <reaction evidence="11">
        <text>adenosine + ATP = AMP + ADP + H(+)</text>
        <dbReference type="Rhea" id="RHEA:20824"/>
        <dbReference type="ChEBI" id="CHEBI:15378"/>
        <dbReference type="ChEBI" id="CHEBI:16335"/>
        <dbReference type="ChEBI" id="CHEBI:30616"/>
        <dbReference type="ChEBI" id="CHEBI:456215"/>
        <dbReference type="ChEBI" id="CHEBI:456216"/>
        <dbReference type="EC" id="2.7.1.20"/>
    </reaction>
</comment>
<dbReference type="Pfam" id="PF00294">
    <property type="entry name" value="PfkB"/>
    <property type="match status" value="1"/>
</dbReference>
<organism evidence="13 14">
    <name type="scientific">Candidozyma auris</name>
    <name type="common">Yeast</name>
    <name type="synonym">Candida auris</name>
    <dbReference type="NCBI Taxonomy" id="498019"/>
    <lineage>
        <taxon>Eukaryota</taxon>
        <taxon>Fungi</taxon>
        <taxon>Dikarya</taxon>
        <taxon>Ascomycota</taxon>
        <taxon>Saccharomycotina</taxon>
        <taxon>Pichiomycetes</taxon>
        <taxon>Metschnikowiaceae</taxon>
        <taxon>Candidozyma</taxon>
    </lineage>
</organism>
<dbReference type="FunFam" id="3.40.1190.20:FF:000014">
    <property type="entry name" value="ADO1p Adenosine kinase"/>
    <property type="match status" value="1"/>
</dbReference>
<dbReference type="SUPFAM" id="SSF53613">
    <property type="entry name" value="Ribokinase-like"/>
    <property type="match status" value="1"/>
</dbReference>
<evidence type="ECO:0000313" key="14">
    <source>
        <dbReference type="Proteomes" id="UP000037122"/>
    </source>
</evidence>
<evidence type="ECO:0000256" key="3">
    <source>
        <dbReference type="ARBA" id="ARBA00010688"/>
    </source>
</evidence>
<comment type="function">
    <text evidence="11">ATP dependent phosphorylation of adenosine and other related nucleoside analogs to monophosphate derivatives.</text>
</comment>
<evidence type="ECO:0000256" key="2">
    <source>
        <dbReference type="ARBA" id="ARBA00004801"/>
    </source>
</evidence>
<evidence type="ECO:0000256" key="11">
    <source>
        <dbReference type="RuleBase" id="RU368116"/>
    </source>
</evidence>
<evidence type="ECO:0000256" key="8">
    <source>
        <dbReference type="ARBA" id="ARBA00022777"/>
    </source>
</evidence>
<dbReference type="GO" id="GO:0005829">
    <property type="term" value="C:cytosol"/>
    <property type="evidence" value="ECO:0007669"/>
    <property type="project" value="TreeGrafter"/>
</dbReference>